<gene>
    <name evidence="5" type="ORF">M569_14009</name>
</gene>
<sequence length="938" mass="102619">MSWPWKKKSSSVAATDAASSSLGPSASPIEKEGKKPKYVQISMESYAYLNGLEDQVRSYEEQVQSMEDDIRELNGKLSEANAEITSKEDLVKQHTKVAEEAVSGWEKAEAEATALKSHLESVTLLKLTAEDRGAHLDIALKECMKQIRHLKEENEQKLQDLAASKVKVFDRMKAELEGKLINSDKELLGAAAEIAALSRTLHERSAMLVNLSEEKSQADVQIQLLKSNIESCEKEVNSLKYELHIAKKETEIRNEERNMSVRSADAANRQHLDGLKKIAKLEAECQRLRSLVRKKLPGPAALAQMKLEVESLGRDNGESRFKRSPAGKPASPHSPQALEISSLRENDLAERLISMEEETKMLKEVLSTRNSELQASRNLYAQTASKLQSLESELSILKFSDGGGGGGGFFPSGSDDNGSNAGSWSNQKSEKNPRNSICLDLMEDFLEMEKLADVETSAFEKATIQPHVFWKLKSLVSMAMESMASQDDDRGKIVENVRNLIQDMNDCLLQQQPSEEDSSSPELKLAAAGICDFIAMLGREAKLFPDATLEQVSAKYSGTAVDDDDVGISLASFVLDVSRLFSEAGKKLQSGFLGIKGPDSENGSSDCIDKVALAESKPFPIACGHFSDVSSECDLPNVGVPTSDSSASSSAAAAAAAPPPWKCSPEEFDQLKRDRDGLAADLSDAKSQLQEAERLLAELKSQLSSAHKSNGLADVQLKCMAESYRSLETRTEELVVEANRLRGRVESLESELHDERTSHQEALYRCKDLQDRLERIEVSEAAFGIVEKTCQEKELASAAEKLAECQESILLLGKQLMSLQPQTETTIGSVVYGRSRNPPEQLDSEEPTVSGTTAADHPQDVVVVAEATTTTTTTTTPLQLQRTGRESPPSDAFSYESELNSFLTSPSSSKPARHRASFSGSTTPTRGFSRFFSSTKGK</sequence>
<feature type="region of interest" description="Disordered" evidence="4">
    <location>
        <begin position="832"/>
        <end position="856"/>
    </location>
</feature>
<feature type="region of interest" description="Disordered" evidence="4">
    <location>
        <begin position="313"/>
        <end position="339"/>
    </location>
</feature>
<feature type="compositionally biased region" description="Low complexity" evidence="4">
    <location>
        <begin position="10"/>
        <end position="28"/>
    </location>
</feature>
<evidence type="ECO:0008006" key="7">
    <source>
        <dbReference type="Google" id="ProtNLM"/>
    </source>
</evidence>
<feature type="coiled-coil region" evidence="3">
    <location>
        <begin position="140"/>
        <end position="167"/>
    </location>
</feature>
<comment type="caution">
    <text evidence="5">The sequence shown here is derived from an EMBL/GenBank/DDBJ whole genome shotgun (WGS) entry which is preliminary data.</text>
</comment>
<name>S8DMG1_9LAMI</name>
<feature type="compositionally biased region" description="Low complexity" evidence="4">
    <location>
        <begin position="645"/>
        <end position="656"/>
    </location>
</feature>
<keyword evidence="6" id="KW-1185">Reference proteome</keyword>
<evidence type="ECO:0000313" key="5">
    <source>
        <dbReference type="EMBL" id="EPS60792.1"/>
    </source>
</evidence>
<evidence type="ECO:0000256" key="4">
    <source>
        <dbReference type="SAM" id="MobiDB-lite"/>
    </source>
</evidence>
<feature type="region of interest" description="Disordered" evidence="4">
    <location>
        <begin position="1"/>
        <end position="35"/>
    </location>
</feature>
<dbReference type="OrthoDB" id="1926355at2759"/>
<reference evidence="5 6" key="1">
    <citation type="journal article" date="2013" name="BMC Genomics">
        <title>The miniature genome of a carnivorous plant Genlisea aurea contains a low number of genes and short non-coding sequences.</title>
        <authorList>
            <person name="Leushkin E.V."/>
            <person name="Sutormin R.A."/>
            <person name="Nabieva E.R."/>
            <person name="Penin A.A."/>
            <person name="Kondrashov A.S."/>
            <person name="Logacheva M.D."/>
        </authorList>
    </citation>
    <scope>NUCLEOTIDE SEQUENCE [LARGE SCALE GENOMIC DNA]</scope>
</reference>
<feature type="compositionally biased region" description="Polar residues" evidence="4">
    <location>
        <begin position="897"/>
        <end position="910"/>
    </location>
</feature>
<organism evidence="5 6">
    <name type="scientific">Genlisea aurea</name>
    <dbReference type="NCBI Taxonomy" id="192259"/>
    <lineage>
        <taxon>Eukaryota</taxon>
        <taxon>Viridiplantae</taxon>
        <taxon>Streptophyta</taxon>
        <taxon>Embryophyta</taxon>
        <taxon>Tracheophyta</taxon>
        <taxon>Spermatophyta</taxon>
        <taxon>Magnoliopsida</taxon>
        <taxon>eudicotyledons</taxon>
        <taxon>Gunneridae</taxon>
        <taxon>Pentapetalae</taxon>
        <taxon>asterids</taxon>
        <taxon>lamiids</taxon>
        <taxon>Lamiales</taxon>
        <taxon>Lentibulariaceae</taxon>
        <taxon>Genlisea</taxon>
    </lineage>
</organism>
<protein>
    <recommendedName>
        <fullName evidence="7">Filament-like plant protein</fullName>
    </recommendedName>
</protein>
<feature type="compositionally biased region" description="Low complexity" evidence="4">
    <location>
        <begin position="411"/>
        <end position="426"/>
    </location>
</feature>
<dbReference type="EMBL" id="AUSU01007296">
    <property type="protein sequence ID" value="EPS60792.1"/>
    <property type="molecule type" value="Genomic_DNA"/>
</dbReference>
<comment type="similarity">
    <text evidence="1">Belongs to the FPP family.</text>
</comment>
<proteinExistence type="inferred from homology"/>
<dbReference type="AlphaFoldDB" id="S8DMG1"/>
<dbReference type="PANTHER" id="PTHR31580:SF4">
    <property type="entry name" value="FILAMENT-LIKE PLANT PROTEIN 6"/>
    <property type="match status" value="1"/>
</dbReference>
<dbReference type="Pfam" id="PF05911">
    <property type="entry name" value="FPP"/>
    <property type="match status" value="2"/>
</dbReference>
<dbReference type="SUPFAM" id="SSF57997">
    <property type="entry name" value="Tropomyosin"/>
    <property type="match status" value="1"/>
</dbReference>
<feature type="compositionally biased region" description="Polar residues" evidence="4">
    <location>
        <begin position="918"/>
        <end position="938"/>
    </location>
</feature>
<feature type="coiled-coil region" evidence="3">
    <location>
        <begin position="208"/>
        <end position="249"/>
    </location>
</feature>
<keyword evidence="2 3" id="KW-0175">Coiled coil</keyword>
<feature type="region of interest" description="Disordered" evidence="4">
    <location>
        <begin position="639"/>
        <end position="662"/>
    </location>
</feature>
<dbReference type="InterPro" id="IPR008587">
    <property type="entry name" value="FPP_plant"/>
</dbReference>
<evidence type="ECO:0000313" key="6">
    <source>
        <dbReference type="Proteomes" id="UP000015453"/>
    </source>
</evidence>
<evidence type="ECO:0000256" key="3">
    <source>
        <dbReference type="SAM" id="Coils"/>
    </source>
</evidence>
<dbReference type="PANTHER" id="PTHR31580">
    <property type="entry name" value="FILAMENT-LIKE PLANT PROTEIN 4"/>
    <property type="match status" value="1"/>
</dbReference>
<feature type="coiled-coil region" evidence="3">
    <location>
        <begin position="49"/>
        <end position="90"/>
    </location>
</feature>
<feature type="coiled-coil region" evidence="3">
    <location>
        <begin position="668"/>
        <end position="758"/>
    </location>
</feature>
<feature type="region of interest" description="Disordered" evidence="4">
    <location>
        <begin position="407"/>
        <end position="432"/>
    </location>
</feature>
<evidence type="ECO:0000256" key="2">
    <source>
        <dbReference type="ARBA" id="ARBA00023054"/>
    </source>
</evidence>
<feature type="region of interest" description="Disordered" evidence="4">
    <location>
        <begin position="870"/>
        <end position="938"/>
    </location>
</feature>
<dbReference type="Proteomes" id="UP000015453">
    <property type="component" value="Unassembled WGS sequence"/>
</dbReference>
<evidence type="ECO:0000256" key="1">
    <source>
        <dbReference type="ARBA" id="ARBA00005921"/>
    </source>
</evidence>
<accession>S8DMG1</accession>